<dbReference type="Proteomes" id="UP000326061">
    <property type="component" value="Chromosome"/>
</dbReference>
<dbReference type="KEGG" id="suln:FJR47_01630"/>
<keyword evidence="1" id="KW-0732">Signal</keyword>
<evidence type="ECO:0000313" key="2">
    <source>
        <dbReference type="EMBL" id="QFR42683.1"/>
    </source>
</evidence>
<accession>A0AAJ4DM11</accession>
<proteinExistence type="predicted"/>
<keyword evidence="3" id="KW-1185">Reference proteome</keyword>
<evidence type="ECO:0000256" key="1">
    <source>
        <dbReference type="SAM" id="SignalP"/>
    </source>
</evidence>
<feature type="chain" id="PRO_5042561844" evidence="1">
    <location>
        <begin position="18"/>
        <end position="265"/>
    </location>
</feature>
<sequence length="265" mass="30129">MLKYFLILLISISSLFAQSLSTRYDVDVSLFGNVGYADITLKEDDKNYEIKLVATTVGVAATLLQNRVETFTSKGKIIGGRYIPDIFIKTKETIKKTRVQTYYFDHEKKEIKLIEEKTKLVNEMNFDPATFKVTSKEVEKKSKKETTLDKYKENDVLSSYLNTKNNCNAKQKTYKLFAVGAHNDKNDVLVSYLEDLERESAVANFSEGIANIYNLHVAPLDKDESVVDVLVAFDNDGFLKEALLGEIFWVGKITAKRVYHKVACN</sequence>
<protein>
    <submittedName>
        <fullName evidence="2">DUF3108 domain-containing protein</fullName>
    </submittedName>
</protein>
<dbReference type="EMBL" id="CP041166">
    <property type="protein sequence ID" value="QFR42683.1"/>
    <property type="molecule type" value="Genomic_DNA"/>
</dbReference>
<name>A0AAJ4DM11_9BACT</name>
<dbReference type="AlphaFoldDB" id="A0AAJ4DM11"/>
<feature type="signal peptide" evidence="1">
    <location>
        <begin position="1"/>
        <end position="17"/>
    </location>
</feature>
<gene>
    <name evidence="2" type="ORF">FJR47_01630</name>
</gene>
<evidence type="ECO:0000313" key="3">
    <source>
        <dbReference type="Proteomes" id="UP000326061"/>
    </source>
</evidence>
<reference evidence="3" key="1">
    <citation type="submission" date="2019-06" db="EMBL/GenBank/DDBJ databases">
        <title>Sulfurimonas gotlandica sp. nov., a chemoautotrophic and psychrotolerant epsilonproteobacterium isolated from a pelagic redoxcline, and an emended description of the genus Sulfurimonas.</title>
        <authorList>
            <person name="Wang S."/>
            <person name="Jiang L."/>
            <person name="Shao Z."/>
        </authorList>
    </citation>
    <scope>NUCLEOTIDE SEQUENCE [LARGE SCALE GENOMIC DNA]</scope>
    <source>
        <strain evidence="3">1-1N</strain>
    </source>
</reference>
<organism evidence="2 3">
    <name type="scientific">Sulfurimonas xiamenensis</name>
    <dbReference type="NCBI Taxonomy" id="2590021"/>
    <lineage>
        <taxon>Bacteria</taxon>
        <taxon>Pseudomonadati</taxon>
        <taxon>Campylobacterota</taxon>
        <taxon>Epsilonproteobacteria</taxon>
        <taxon>Campylobacterales</taxon>
        <taxon>Sulfurimonadaceae</taxon>
        <taxon>Sulfurimonas</taxon>
    </lineage>
</organism>